<organism evidence="2 3">
    <name type="scientific">Megalops atlanticus</name>
    <name type="common">Tarpon</name>
    <name type="synonym">Clupea gigantea</name>
    <dbReference type="NCBI Taxonomy" id="7932"/>
    <lineage>
        <taxon>Eukaryota</taxon>
        <taxon>Metazoa</taxon>
        <taxon>Chordata</taxon>
        <taxon>Craniata</taxon>
        <taxon>Vertebrata</taxon>
        <taxon>Euteleostomi</taxon>
        <taxon>Actinopterygii</taxon>
        <taxon>Neopterygii</taxon>
        <taxon>Teleostei</taxon>
        <taxon>Elopiformes</taxon>
        <taxon>Megalopidae</taxon>
        <taxon>Megalops</taxon>
    </lineage>
</organism>
<reference evidence="2" key="1">
    <citation type="submission" date="2021-01" db="EMBL/GenBank/DDBJ databases">
        <authorList>
            <person name="Zahm M."/>
            <person name="Roques C."/>
            <person name="Cabau C."/>
            <person name="Klopp C."/>
            <person name="Donnadieu C."/>
            <person name="Jouanno E."/>
            <person name="Lampietro C."/>
            <person name="Louis A."/>
            <person name="Herpin A."/>
            <person name="Echchiki A."/>
            <person name="Berthelot C."/>
            <person name="Parey E."/>
            <person name="Roest-Crollius H."/>
            <person name="Braasch I."/>
            <person name="Postlethwait J."/>
            <person name="Bobe J."/>
            <person name="Montfort J."/>
            <person name="Bouchez O."/>
            <person name="Begum T."/>
            <person name="Mejri S."/>
            <person name="Adams A."/>
            <person name="Chen W.-J."/>
            <person name="Guiguen Y."/>
        </authorList>
    </citation>
    <scope>NUCLEOTIDE SEQUENCE</scope>
    <source>
        <strain evidence="2">YG-15Mar2019-1</strain>
        <tissue evidence="2">Brain</tissue>
    </source>
</reference>
<dbReference type="InterPro" id="IPR051851">
    <property type="entry name" value="EFR3_Homologs"/>
</dbReference>
<proteinExistence type="predicted"/>
<dbReference type="SUPFAM" id="SSF48371">
    <property type="entry name" value="ARM repeat"/>
    <property type="match status" value="1"/>
</dbReference>
<dbReference type="PANTHER" id="PTHR12444">
    <property type="entry name" value="PROTEIN EFR3 HOMOLOG CMP44E"/>
    <property type="match status" value="1"/>
</dbReference>
<evidence type="ECO:0008006" key="4">
    <source>
        <dbReference type="Google" id="ProtNLM"/>
    </source>
</evidence>
<evidence type="ECO:0000313" key="2">
    <source>
        <dbReference type="EMBL" id="KAG7488799.1"/>
    </source>
</evidence>
<feature type="region of interest" description="Disordered" evidence="1">
    <location>
        <begin position="104"/>
        <end position="124"/>
    </location>
</feature>
<dbReference type="OrthoDB" id="19232at2759"/>
<dbReference type="PANTHER" id="PTHR12444:SF1">
    <property type="entry name" value="PROTEIN EFR3 HOMOLOG A"/>
    <property type="match status" value="1"/>
</dbReference>
<dbReference type="GO" id="GO:0072659">
    <property type="term" value="P:protein localization to plasma membrane"/>
    <property type="evidence" value="ECO:0007669"/>
    <property type="project" value="TreeGrafter"/>
</dbReference>
<comment type="caution">
    <text evidence="2">The sequence shown here is derived from an EMBL/GenBank/DDBJ whole genome shotgun (WGS) entry which is preliminary data.</text>
</comment>
<dbReference type="GO" id="GO:0005886">
    <property type="term" value="C:plasma membrane"/>
    <property type="evidence" value="ECO:0007669"/>
    <property type="project" value="TreeGrafter"/>
</dbReference>
<dbReference type="AlphaFoldDB" id="A0A9D3QE37"/>
<protein>
    <recommendedName>
        <fullName evidence="4">Protein EFR3 homolog A</fullName>
    </recommendedName>
</protein>
<name>A0A9D3QE37_MEGAT</name>
<accession>A0A9D3QE37</accession>
<dbReference type="Proteomes" id="UP001046870">
    <property type="component" value="Chromosome 2"/>
</dbReference>
<dbReference type="InterPro" id="IPR016024">
    <property type="entry name" value="ARM-type_fold"/>
</dbReference>
<keyword evidence="3" id="KW-1185">Reference proteome</keyword>
<dbReference type="EMBL" id="JAFDVH010000002">
    <property type="protein sequence ID" value="KAG7488799.1"/>
    <property type="molecule type" value="Genomic_DNA"/>
</dbReference>
<sequence>MPEIRHLDNHNLWEPNEFAGSCFRIIMYSIQSERVQAQYSHHVIQQVLGHLDDHNRATPKVRAGMVQVLQEAVDIAAKGSIGPTVLEVFDTLLKHLRMSVELEHGVRSRHNSENSTTSKTKESEEKIVQNAIVQTIGFFGGNLPEYQRAEVMMFIMGKFPVCGAPCHTPHMVQIGDQGTRCIQIMLLRSLIMVTSGFKAKTIAAALPAPLLDPLFSTSLMEDNELRQLALEILHNIIDRHDNRAKLQGIRIIPDVAALKIKREKISKQDISFMKMHGQQLYRQIYLGCREEDNVHKNYELLFTTLALITIELANEEVVIDLIRLVIALQDLALFNDVNMSMFMRCGIMALVASYLNFLSQMIAIPSFCQHVSKVLETRNQDAQYLLPEHIFKEKCSLPSTLEKGNKSLYFLTSETAESLAGLGYSVDRLSVPYVPHESDEDSVSKRKSVADTISIQVALLSSSLSDKPQVAEITFESLKKAIDTSATEEQERRRQVIEKFQKAPFEEIAAHCESKTKSLHNRLQQIFELAVRPPPRPSGTVTIISGHAQCQSVPVYEMKFPDLCVY</sequence>
<gene>
    <name evidence="2" type="ORF">MATL_G00038280</name>
</gene>
<evidence type="ECO:0000313" key="3">
    <source>
        <dbReference type="Proteomes" id="UP001046870"/>
    </source>
</evidence>
<evidence type="ECO:0000256" key="1">
    <source>
        <dbReference type="SAM" id="MobiDB-lite"/>
    </source>
</evidence>